<evidence type="ECO:0000259" key="3">
    <source>
        <dbReference type="Pfam" id="PF20434"/>
    </source>
</evidence>
<dbReference type="GO" id="GO:0006508">
    <property type="term" value="P:proteolysis"/>
    <property type="evidence" value="ECO:0007669"/>
    <property type="project" value="InterPro"/>
</dbReference>
<dbReference type="SUPFAM" id="SSF53474">
    <property type="entry name" value="alpha/beta-Hydrolases"/>
    <property type="match status" value="1"/>
</dbReference>
<dbReference type="InterPro" id="IPR001375">
    <property type="entry name" value="Peptidase_S9_cat"/>
</dbReference>
<dbReference type="Pfam" id="PF00326">
    <property type="entry name" value="Peptidase_S9"/>
    <property type="match status" value="1"/>
</dbReference>
<organism evidence="4 5">
    <name type="scientific">Mycena albidolilacea</name>
    <dbReference type="NCBI Taxonomy" id="1033008"/>
    <lineage>
        <taxon>Eukaryota</taxon>
        <taxon>Fungi</taxon>
        <taxon>Dikarya</taxon>
        <taxon>Basidiomycota</taxon>
        <taxon>Agaricomycotina</taxon>
        <taxon>Agaricomycetes</taxon>
        <taxon>Agaricomycetidae</taxon>
        <taxon>Agaricales</taxon>
        <taxon>Marasmiineae</taxon>
        <taxon>Mycenaceae</taxon>
        <taxon>Mycena</taxon>
    </lineage>
</organism>
<dbReference type="GO" id="GO:0008236">
    <property type="term" value="F:serine-type peptidase activity"/>
    <property type="evidence" value="ECO:0007669"/>
    <property type="project" value="InterPro"/>
</dbReference>
<dbReference type="Pfam" id="PF20434">
    <property type="entry name" value="BD-FAE"/>
    <property type="match status" value="1"/>
</dbReference>
<dbReference type="PANTHER" id="PTHR48081">
    <property type="entry name" value="AB HYDROLASE SUPERFAMILY PROTEIN C4A8.06C"/>
    <property type="match status" value="1"/>
</dbReference>
<feature type="domain" description="BD-FAE-like" evidence="3">
    <location>
        <begin position="22"/>
        <end position="140"/>
    </location>
</feature>
<accession>A0AAD7A0V8</accession>
<evidence type="ECO:0000259" key="2">
    <source>
        <dbReference type="Pfam" id="PF00326"/>
    </source>
</evidence>
<name>A0AAD7A0V8_9AGAR</name>
<dbReference type="InterPro" id="IPR029058">
    <property type="entry name" value="AB_hydrolase_fold"/>
</dbReference>
<feature type="domain" description="Peptidase S9 prolyl oligopeptidase catalytic" evidence="2">
    <location>
        <begin position="250"/>
        <end position="315"/>
    </location>
</feature>
<comment type="caution">
    <text evidence="4">The sequence shown here is derived from an EMBL/GenBank/DDBJ whole genome shotgun (WGS) entry which is preliminary data.</text>
</comment>
<evidence type="ECO:0000256" key="1">
    <source>
        <dbReference type="ARBA" id="ARBA00022801"/>
    </source>
</evidence>
<keyword evidence="1 4" id="KW-0378">Hydrolase</keyword>
<keyword evidence="5" id="KW-1185">Reference proteome</keyword>
<dbReference type="EMBL" id="JARIHO010000020">
    <property type="protein sequence ID" value="KAJ7346745.1"/>
    <property type="molecule type" value="Genomic_DNA"/>
</dbReference>
<dbReference type="Proteomes" id="UP001218218">
    <property type="component" value="Unassembled WGS sequence"/>
</dbReference>
<evidence type="ECO:0000313" key="5">
    <source>
        <dbReference type="Proteomes" id="UP001218218"/>
    </source>
</evidence>
<proteinExistence type="predicted"/>
<reference evidence="4" key="1">
    <citation type="submission" date="2023-03" db="EMBL/GenBank/DDBJ databases">
        <title>Massive genome expansion in bonnet fungi (Mycena s.s.) driven by repeated elements and novel gene families across ecological guilds.</title>
        <authorList>
            <consortium name="Lawrence Berkeley National Laboratory"/>
            <person name="Harder C.B."/>
            <person name="Miyauchi S."/>
            <person name="Viragh M."/>
            <person name="Kuo A."/>
            <person name="Thoen E."/>
            <person name="Andreopoulos B."/>
            <person name="Lu D."/>
            <person name="Skrede I."/>
            <person name="Drula E."/>
            <person name="Henrissat B."/>
            <person name="Morin E."/>
            <person name="Kohler A."/>
            <person name="Barry K."/>
            <person name="LaButti K."/>
            <person name="Morin E."/>
            <person name="Salamov A."/>
            <person name="Lipzen A."/>
            <person name="Mereny Z."/>
            <person name="Hegedus B."/>
            <person name="Baldrian P."/>
            <person name="Stursova M."/>
            <person name="Weitz H."/>
            <person name="Taylor A."/>
            <person name="Grigoriev I.V."/>
            <person name="Nagy L.G."/>
            <person name="Martin F."/>
            <person name="Kauserud H."/>
        </authorList>
    </citation>
    <scope>NUCLEOTIDE SEQUENCE</scope>
    <source>
        <strain evidence="4">CBHHK002</strain>
    </source>
</reference>
<gene>
    <name evidence="4" type="ORF">DFH08DRAFT_914754</name>
</gene>
<dbReference type="PANTHER" id="PTHR48081:SF3">
    <property type="entry name" value="ALPHA_BETA HYDROLASE FOLD-3 DOMAIN-CONTAINING PROTEIN"/>
    <property type="match status" value="1"/>
</dbReference>
<dbReference type="InterPro" id="IPR049492">
    <property type="entry name" value="BD-FAE-like_dom"/>
</dbReference>
<dbReference type="InterPro" id="IPR050300">
    <property type="entry name" value="GDXG_lipolytic_enzyme"/>
</dbReference>
<dbReference type="AlphaFoldDB" id="A0AAD7A0V8"/>
<protein>
    <submittedName>
        <fullName evidence="4">Alpha/Beta hydrolase protein</fullName>
    </submittedName>
</protein>
<dbReference type="Gene3D" id="3.40.50.1820">
    <property type="entry name" value="alpha/beta hydrolase"/>
    <property type="match status" value="1"/>
</dbReference>
<sequence length="316" mass="33896">MSDAPKPLELVYRSVDGLDLSLDVFLPESATQTSKVPVLIWWHGGGLLQGTRKGSRLCQYGISPHHLSAPAKHKLCVVSPDYRLAPQTRLPGILSDCASAMDFVRSPAFAQATGNRVDASKMVVSGSSAGGWLSLLAGTGIGYAACGLDLPAPVSGIAALYPISDLADPFWTTKQHPVSYMPRVIPDEEVAPFIDPAADKVGFSAVDSKRSIFYHYMVQEGILESLLLDGTGVPASAVGVAPALKTGKFTPPPTYIIHGDIDDKVPCGQARDVVAALKELNADFEYEELPGVNHLFDKDPEEKMEKMYAFVARVTK</sequence>
<evidence type="ECO:0000313" key="4">
    <source>
        <dbReference type="EMBL" id="KAJ7346745.1"/>
    </source>
</evidence>